<organism evidence="1 2">
    <name type="scientific">Paracoccus acridae</name>
    <dbReference type="NCBI Taxonomy" id="1795310"/>
    <lineage>
        <taxon>Bacteria</taxon>
        <taxon>Pseudomonadati</taxon>
        <taxon>Pseudomonadota</taxon>
        <taxon>Alphaproteobacteria</taxon>
        <taxon>Rhodobacterales</taxon>
        <taxon>Paracoccaceae</taxon>
        <taxon>Paracoccus</taxon>
    </lineage>
</organism>
<sequence length="49" mass="5402">MLQLLSDMLRFRRCVDEGEGTAKGFAGLVYAPKLPQKGATNTMIIEIAF</sequence>
<dbReference type="Proteomes" id="UP000640509">
    <property type="component" value="Unassembled WGS sequence"/>
</dbReference>
<comment type="caution">
    <text evidence="1">The sequence shown here is derived from an EMBL/GenBank/DDBJ whole genome shotgun (WGS) entry which is preliminary data.</text>
</comment>
<evidence type="ECO:0000313" key="2">
    <source>
        <dbReference type="Proteomes" id="UP000640509"/>
    </source>
</evidence>
<gene>
    <name evidence="1" type="ORF">GCM10011402_28380</name>
</gene>
<dbReference type="EMBL" id="BMIV01000011">
    <property type="protein sequence ID" value="GGF74080.1"/>
    <property type="molecule type" value="Genomic_DNA"/>
</dbReference>
<keyword evidence="2" id="KW-1185">Reference proteome</keyword>
<reference evidence="2" key="1">
    <citation type="journal article" date="2019" name="Int. J. Syst. Evol. Microbiol.">
        <title>The Global Catalogue of Microorganisms (GCM) 10K type strain sequencing project: providing services to taxonomists for standard genome sequencing and annotation.</title>
        <authorList>
            <consortium name="The Broad Institute Genomics Platform"/>
            <consortium name="The Broad Institute Genome Sequencing Center for Infectious Disease"/>
            <person name="Wu L."/>
            <person name="Ma J."/>
        </authorList>
    </citation>
    <scope>NUCLEOTIDE SEQUENCE [LARGE SCALE GENOMIC DNA]</scope>
    <source>
        <strain evidence="2">CGMCC 1.15419</strain>
    </source>
</reference>
<protein>
    <submittedName>
        <fullName evidence="1">Uncharacterized protein</fullName>
    </submittedName>
</protein>
<name>A0ABQ1VLP7_9RHOB</name>
<proteinExistence type="predicted"/>
<accession>A0ABQ1VLP7</accession>
<evidence type="ECO:0000313" key="1">
    <source>
        <dbReference type="EMBL" id="GGF74080.1"/>
    </source>
</evidence>